<dbReference type="EMBL" id="JACQRX010000320">
    <property type="protein sequence ID" value="MBI4252263.1"/>
    <property type="molecule type" value="Genomic_DNA"/>
</dbReference>
<comment type="caution">
    <text evidence="2">The sequence shown here is derived from an EMBL/GenBank/DDBJ whole genome shotgun (WGS) entry which is preliminary data.</text>
</comment>
<evidence type="ECO:0000313" key="2">
    <source>
        <dbReference type="EMBL" id="MBI4252263.1"/>
    </source>
</evidence>
<dbReference type="InterPro" id="IPR029069">
    <property type="entry name" value="HotDog_dom_sf"/>
</dbReference>
<dbReference type="Proteomes" id="UP000752292">
    <property type="component" value="Unassembled WGS sequence"/>
</dbReference>
<dbReference type="Pfam" id="PF01575">
    <property type="entry name" value="MaoC_dehydratas"/>
    <property type="match status" value="1"/>
</dbReference>
<dbReference type="InterPro" id="IPR002539">
    <property type="entry name" value="MaoC-like_dom"/>
</dbReference>
<dbReference type="PANTHER" id="PTHR43841:SF3">
    <property type="entry name" value="(3R)-HYDROXYACYL-ACP DEHYDRATASE SUBUNIT HADB"/>
    <property type="match status" value="1"/>
</dbReference>
<dbReference type="AlphaFoldDB" id="A0A933E9N0"/>
<gene>
    <name evidence="2" type="ORF">HY618_07365</name>
</gene>
<dbReference type="SUPFAM" id="SSF54637">
    <property type="entry name" value="Thioesterase/thiol ester dehydrase-isomerase"/>
    <property type="match status" value="1"/>
</dbReference>
<organism evidence="2 3">
    <name type="scientific">Tectimicrobiota bacterium</name>
    <dbReference type="NCBI Taxonomy" id="2528274"/>
    <lineage>
        <taxon>Bacteria</taxon>
        <taxon>Pseudomonadati</taxon>
        <taxon>Nitrospinota/Tectimicrobiota group</taxon>
        <taxon>Candidatus Tectimicrobiota</taxon>
    </lineage>
</organism>
<dbReference type="Gene3D" id="3.10.129.10">
    <property type="entry name" value="Hotdog Thioesterase"/>
    <property type="match status" value="1"/>
</dbReference>
<evidence type="ECO:0000313" key="3">
    <source>
        <dbReference type="Proteomes" id="UP000752292"/>
    </source>
</evidence>
<accession>A0A933E9N0</accession>
<protein>
    <recommendedName>
        <fullName evidence="1">MaoC-like domain-containing protein</fullName>
    </recommendedName>
</protein>
<evidence type="ECO:0000259" key="1">
    <source>
        <dbReference type="Pfam" id="PF01575"/>
    </source>
</evidence>
<sequence length="146" mass="16266">MAIQTASLTYAKWEELAEGARHELTVGPLTRTDFVRYAGASGDFNPNHHDEIYAIRSGFDRPFAQGMLQGGYLGRARTEWFGPASLRKFRIRFSAQAWPGDMVLCKARVTRRYEESGEKRVEVEAEAVTQRGDVLIKATSTAAPLG</sequence>
<reference evidence="2" key="1">
    <citation type="submission" date="2020-07" db="EMBL/GenBank/DDBJ databases">
        <title>Huge and variable diversity of episymbiotic CPR bacteria and DPANN archaea in groundwater ecosystems.</title>
        <authorList>
            <person name="He C.Y."/>
            <person name="Keren R."/>
            <person name="Whittaker M."/>
            <person name="Farag I.F."/>
            <person name="Doudna J."/>
            <person name="Cate J.H.D."/>
            <person name="Banfield J.F."/>
        </authorList>
    </citation>
    <scope>NUCLEOTIDE SEQUENCE</scope>
    <source>
        <strain evidence="2">NC_groundwater_1370_Ag_S-0.2um_69_93</strain>
    </source>
</reference>
<feature type="domain" description="MaoC-like" evidence="1">
    <location>
        <begin position="28"/>
        <end position="126"/>
    </location>
</feature>
<dbReference type="PANTHER" id="PTHR43841">
    <property type="entry name" value="3-HYDROXYACYL-THIOESTER DEHYDRATASE HTDX-RELATED"/>
    <property type="match status" value="1"/>
</dbReference>
<name>A0A933E9N0_UNCTE</name>
<proteinExistence type="predicted"/>